<comment type="caution">
    <text evidence="2">The sequence shown here is derived from an EMBL/GenBank/DDBJ whole genome shotgun (WGS) entry which is preliminary data.</text>
</comment>
<organism evidence="2 3">
    <name type="scientific">Exocentrus adspersus</name>
    <dbReference type="NCBI Taxonomy" id="1586481"/>
    <lineage>
        <taxon>Eukaryota</taxon>
        <taxon>Metazoa</taxon>
        <taxon>Ecdysozoa</taxon>
        <taxon>Arthropoda</taxon>
        <taxon>Hexapoda</taxon>
        <taxon>Insecta</taxon>
        <taxon>Pterygota</taxon>
        <taxon>Neoptera</taxon>
        <taxon>Endopterygota</taxon>
        <taxon>Coleoptera</taxon>
        <taxon>Polyphaga</taxon>
        <taxon>Cucujiformia</taxon>
        <taxon>Chrysomeloidea</taxon>
        <taxon>Cerambycidae</taxon>
        <taxon>Lamiinae</taxon>
        <taxon>Acanthocinini</taxon>
        <taxon>Exocentrus</taxon>
    </lineage>
</organism>
<evidence type="ECO:0000313" key="3">
    <source>
        <dbReference type="Proteomes" id="UP001159042"/>
    </source>
</evidence>
<keyword evidence="3" id="KW-1185">Reference proteome</keyword>
<protein>
    <submittedName>
        <fullName evidence="2">Uncharacterized protein</fullName>
    </submittedName>
</protein>
<reference evidence="2 3" key="1">
    <citation type="journal article" date="2023" name="Insect Mol. Biol.">
        <title>Genome sequencing provides insights into the evolution of gene families encoding plant cell wall-degrading enzymes in longhorned beetles.</title>
        <authorList>
            <person name="Shin N.R."/>
            <person name="Okamura Y."/>
            <person name="Kirsch R."/>
            <person name="Pauchet Y."/>
        </authorList>
    </citation>
    <scope>NUCLEOTIDE SEQUENCE [LARGE SCALE GENOMIC DNA]</scope>
    <source>
        <strain evidence="2">EAD_L_NR</strain>
    </source>
</reference>
<keyword evidence="1" id="KW-1133">Transmembrane helix</keyword>
<sequence>MEPPSVFIINIQTQNNDRCIMKTKASLFCQETASSIKSFFLVFGMNVCFAFIIVCLIIRHNLQDLNVDGKKYKWAIS</sequence>
<keyword evidence="1" id="KW-0812">Transmembrane</keyword>
<dbReference type="Proteomes" id="UP001159042">
    <property type="component" value="Unassembled WGS sequence"/>
</dbReference>
<evidence type="ECO:0000313" key="2">
    <source>
        <dbReference type="EMBL" id="KAJ8921323.1"/>
    </source>
</evidence>
<dbReference type="EMBL" id="JANEYG010000010">
    <property type="protein sequence ID" value="KAJ8921323.1"/>
    <property type="molecule type" value="Genomic_DNA"/>
</dbReference>
<name>A0AAV8W3U4_9CUCU</name>
<keyword evidence="1" id="KW-0472">Membrane</keyword>
<dbReference type="AlphaFoldDB" id="A0AAV8W3U4"/>
<evidence type="ECO:0000256" key="1">
    <source>
        <dbReference type="SAM" id="Phobius"/>
    </source>
</evidence>
<proteinExistence type="predicted"/>
<accession>A0AAV8W3U4</accession>
<gene>
    <name evidence="2" type="ORF">NQ315_002937</name>
</gene>
<feature type="transmembrane region" description="Helical" evidence="1">
    <location>
        <begin position="38"/>
        <end position="58"/>
    </location>
</feature>